<sequence length="82" mass="9938">MKYWVYILYSGHLDKYYVGSTQDIEGRLRRHLANHKGFTSNAKDWVLKYQESFGTKTEAVKRELQIKKWKSRVMIERLISRR</sequence>
<dbReference type="Pfam" id="PF01541">
    <property type="entry name" value="GIY-YIG"/>
    <property type="match status" value="1"/>
</dbReference>
<evidence type="ECO:0000313" key="4">
    <source>
        <dbReference type="Proteomes" id="UP000751614"/>
    </source>
</evidence>
<dbReference type="PROSITE" id="PS50164">
    <property type="entry name" value="GIY_YIG"/>
    <property type="match status" value="1"/>
</dbReference>
<keyword evidence="4" id="KW-1185">Reference proteome</keyword>
<organism evidence="3 4">
    <name type="scientific">Flagellimonas algicola</name>
    <dbReference type="NCBI Taxonomy" id="2583815"/>
    <lineage>
        <taxon>Bacteria</taxon>
        <taxon>Pseudomonadati</taxon>
        <taxon>Bacteroidota</taxon>
        <taxon>Flavobacteriia</taxon>
        <taxon>Flavobacteriales</taxon>
        <taxon>Flavobacteriaceae</taxon>
        <taxon>Flagellimonas</taxon>
    </lineage>
</organism>
<name>A0ABY2WSL8_9FLAO</name>
<dbReference type="InterPro" id="IPR035901">
    <property type="entry name" value="GIY-YIG_endonuc_sf"/>
</dbReference>
<dbReference type="InterPro" id="IPR000305">
    <property type="entry name" value="GIY-YIG_endonuc"/>
</dbReference>
<evidence type="ECO:0000313" key="3">
    <source>
        <dbReference type="EMBL" id="TMU57651.1"/>
    </source>
</evidence>
<dbReference type="EMBL" id="VCNI01000001">
    <property type="protein sequence ID" value="TMU57651.1"/>
    <property type="molecule type" value="Genomic_DNA"/>
</dbReference>
<dbReference type="SUPFAM" id="SSF82771">
    <property type="entry name" value="GIY-YIG endonuclease"/>
    <property type="match status" value="1"/>
</dbReference>
<dbReference type="InterPro" id="IPR050190">
    <property type="entry name" value="UPF0213_domain"/>
</dbReference>
<dbReference type="PANTHER" id="PTHR34477">
    <property type="entry name" value="UPF0213 PROTEIN YHBQ"/>
    <property type="match status" value="1"/>
</dbReference>
<dbReference type="Gene3D" id="3.40.1440.10">
    <property type="entry name" value="GIY-YIG endonuclease"/>
    <property type="match status" value="1"/>
</dbReference>
<accession>A0ABY2WSL8</accession>
<dbReference type="CDD" id="cd10449">
    <property type="entry name" value="GIY-YIG_SLX1_like"/>
    <property type="match status" value="1"/>
</dbReference>
<dbReference type="RefSeq" id="WP_138835315.1">
    <property type="nucleotide sequence ID" value="NZ_VCNI01000001.1"/>
</dbReference>
<proteinExistence type="inferred from homology"/>
<protein>
    <submittedName>
        <fullName evidence="3">GIY-YIG nuclease family protein</fullName>
    </submittedName>
</protein>
<comment type="caution">
    <text evidence="3">The sequence shown here is derived from an EMBL/GenBank/DDBJ whole genome shotgun (WGS) entry which is preliminary data.</text>
</comment>
<comment type="similarity">
    <text evidence="1">Belongs to the UPF0213 family.</text>
</comment>
<gene>
    <name evidence="3" type="ORF">FGG15_08910</name>
</gene>
<dbReference type="PANTHER" id="PTHR34477:SF1">
    <property type="entry name" value="UPF0213 PROTEIN YHBQ"/>
    <property type="match status" value="1"/>
</dbReference>
<reference evidence="3 4" key="1">
    <citation type="submission" date="2019-05" db="EMBL/GenBank/DDBJ databases">
        <title>Flagellimonas sp. AsT0115, sp. nov., isolated from a marine red algae, Asparagopsis taxiformis.</title>
        <authorList>
            <person name="Kim J."/>
            <person name="Jeong S.E."/>
            <person name="Jeon C.O."/>
        </authorList>
    </citation>
    <scope>NUCLEOTIDE SEQUENCE [LARGE SCALE GENOMIC DNA]</scope>
    <source>
        <strain evidence="3 4">AsT0115</strain>
    </source>
</reference>
<evidence type="ECO:0000259" key="2">
    <source>
        <dbReference type="PROSITE" id="PS50164"/>
    </source>
</evidence>
<dbReference type="Proteomes" id="UP000751614">
    <property type="component" value="Unassembled WGS sequence"/>
</dbReference>
<feature type="domain" description="GIY-YIG" evidence="2">
    <location>
        <begin position="1"/>
        <end position="77"/>
    </location>
</feature>
<evidence type="ECO:0000256" key="1">
    <source>
        <dbReference type="ARBA" id="ARBA00007435"/>
    </source>
</evidence>